<protein>
    <submittedName>
        <fullName evidence="2">Uncharacterized protein</fullName>
    </submittedName>
</protein>
<feature type="compositionally biased region" description="Basic and acidic residues" evidence="1">
    <location>
        <begin position="14"/>
        <end position="32"/>
    </location>
</feature>
<comment type="caution">
    <text evidence="2">The sequence shown here is derived from an EMBL/GenBank/DDBJ whole genome shotgun (WGS) entry which is preliminary data.</text>
</comment>
<keyword evidence="3" id="KW-1185">Reference proteome</keyword>
<evidence type="ECO:0000313" key="2">
    <source>
        <dbReference type="EMBL" id="KAG1532785.1"/>
    </source>
</evidence>
<organism evidence="2 3">
    <name type="scientific">Rhizopus delemar</name>
    <dbReference type="NCBI Taxonomy" id="936053"/>
    <lineage>
        <taxon>Eukaryota</taxon>
        <taxon>Fungi</taxon>
        <taxon>Fungi incertae sedis</taxon>
        <taxon>Mucoromycota</taxon>
        <taxon>Mucoromycotina</taxon>
        <taxon>Mucoromycetes</taxon>
        <taxon>Mucorales</taxon>
        <taxon>Mucorineae</taxon>
        <taxon>Rhizopodaceae</taxon>
        <taxon>Rhizopus</taxon>
    </lineage>
</organism>
<feature type="compositionally biased region" description="Low complexity" evidence="1">
    <location>
        <begin position="1"/>
        <end position="10"/>
    </location>
</feature>
<gene>
    <name evidence="2" type="ORF">G6F50_016094</name>
</gene>
<dbReference type="EMBL" id="JAANIU010009666">
    <property type="protein sequence ID" value="KAG1532785.1"/>
    <property type="molecule type" value="Genomic_DNA"/>
</dbReference>
<feature type="region of interest" description="Disordered" evidence="1">
    <location>
        <begin position="1"/>
        <end position="84"/>
    </location>
</feature>
<dbReference type="AlphaFoldDB" id="A0A9P6XUR9"/>
<evidence type="ECO:0000313" key="3">
    <source>
        <dbReference type="Proteomes" id="UP000740926"/>
    </source>
</evidence>
<name>A0A9P6XUR9_9FUNG</name>
<feature type="region of interest" description="Disordered" evidence="1">
    <location>
        <begin position="137"/>
        <end position="156"/>
    </location>
</feature>
<accession>A0A9P6XUR9</accession>
<proteinExistence type="predicted"/>
<sequence>MVPGHHVAGGVRAGRADGRVDEEARPHAERRTGTRAAQFGGQRQLVGPVRAGAGDDRVRHPVPQRNPGRVADHRPDVPGAAAGHRHAYRRFRAGHHGHSVHLLGDARSVPDRADPPEGVGLRAGLHQVGSELGHRAALHPLGGDRRHLPWPRPRPG</sequence>
<reference evidence="2 3" key="1">
    <citation type="journal article" date="2020" name="Microb. Genom.">
        <title>Genetic diversity of clinical and environmental Mucorales isolates obtained from an investigation of mucormycosis cases among solid organ transplant recipients.</title>
        <authorList>
            <person name="Nguyen M.H."/>
            <person name="Kaul D."/>
            <person name="Muto C."/>
            <person name="Cheng S.J."/>
            <person name="Richter R.A."/>
            <person name="Bruno V.M."/>
            <person name="Liu G."/>
            <person name="Beyhan S."/>
            <person name="Sundermann A.J."/>
            <person name="Mounaud S."/>
            <person name="Pasculle A.W."/>
            <person name="Nierman W.C."/>
            <person name="Driscoll E."/>
            <person name="Cumbie R."/>
            <person name="Clancy C.J."/>
            <person name="Dupont C.L."/>
        </authorList>
    </citation>
    <scope>NUCLEOTIDE SEQUENCE [LARGE SCALE GENOMIC DNA]</scope>
    <source>
        <strain evidence="2 3">GL24</strain>
    </source>
</reference>
<dbReference type="Proteomes" id="UP000740926">
    <property type="component" value="Unassembled WGS sequence"/>
</dbReference>
<evidence type="ECO:0000256" key="1">
    <source>
        <dbReference type="SAM" id="MobiDB-lite"/>
    </source>
</evidence>